<sequence>MYPKVEILKVLVYNSSVPGGGVGNNIIMVFKYKRKTERAQGWDENIMNRAINSINQRETSIRGAALKHPPKKNSDGLV</sequence>
<evidence type="ECO:0000313" key="1">
    <source>
        <dbReference type="EMBL" id="CAH1968634.1"/>
    </source>
</evidence>
<protein>
    <submittedName>
        <fullName evidence="1">Uncharacterized protein</fullName>
    </submittedName>
</protein>
<dbReference type="Proteomes" id="UP001152888">
    <property type="component" value="Unassembled WGS sequence"/>
</dbReference>
<comment type="caution">
    <text evidence="1">The sequence shown here is derived from an EMBL/GenBank/DDBJ whole genome shotgun (WGS) entry which is preliminary data.</text>
</comment>
<organism evidence="1 2">
    <name type="scientific">Acanthoscelides obtectus</name>
    <name type="common">Bean weevil</name>
    <name type="synonym">Bruchus obtectus</name>
    <dbReference type="NCBI Taxonomy" id="200917"/>
    <lineage>
        <taxon>Eukaryota</taxon>
        <taxon>Metazoa</taxon>
        <taxon>Ecdysozoa</taxon>
        <taxon>Arthropoda</taxon>
        <taxon>Hexapoda</taxon>
        <taxon>Insecta</taxon>
        <taxon>Pterygota</taxon>
        <taxon>Neoptera</taxon>
        <taxon>Endopterygota</taxon>
        <taxon>Coleoptera</taxon>
        <taxon>Polyphaga</taxon>
        <taxon>Cucujiformia</taxon>
        <taxon>Chrysomeloidea</taxon>
        <taxon>Chrysomelidae</taxon>
        <taxon>Bruchinae</taxon>
        <taxon>Bruchini</taxon>
        <taxon>Acanthoscelides</taxon>
    </lineage>
</organism>
<proteinExistence type="predicted"/>
<gene>
    <name evidence="1" type="ORF">ACAOBT_LOCUS7976</name>
</gene>
<reference evidence="1" key="1">
    <citation type="submission" date="2022-03" db="EMBL/GenBank/DDBJ databases">
        <authorList>
            <person name="Sayadi A."/>
        </authorList>
    </citation>
    <scope>NUCLEOTIDE SEQUENCE</scope>
</reference>
<evidence type="ECO:0000313" key="2">
    <source>
        <dbReference type="Proteomes" id="UP001152888"/>
    </source>
</evidence>
<keyword evidence="2" id="KW-1185">Reference proteome</keyword>
<name>A0A9P0K705_ACAOB</name>
<accession>A0A9P0K705</accession>
<dbReference type="AlphaFoldDB" id="A0A9P0K705"/>
<dbReference type="EMBL" id="CAKOFQ010006755">
    <property type="protein sequence ID" value="CAH1968634.1"/>
    <property type="molecule type" value="Genomic_DNA"/>
</dbReference>